<comment type="caution">
    <text evidence="3">The sequence shown here is derived from an EMBL/GenBank/DDBJ whole genome shotgun (WGS) entry which is preliminary data.</text>
</comment>
<protein>
    <submittedName>
        <fullName evidence="3">DUF975 family protein</fullName>
    </submittedName>
</protein>
<feature type="transmembrane region" description="Helical" evidence="2">
    <location>
        <begin position="171"/>
        <end position="193"/>
    </location>
</feature>
<evidence type="ECO:0000256" key="1">
    <source>
        <dbReference type="SAM" id="MobiDB-lite"/>
    </source>
</evidence>
<evidence type="ECO:0000313" key="3">
    <source>
        <dbReference type="EMBL" id="MST68871.1"/>
    </source>
</evidence>
<feature type="transmembrane region" description="Helical" evidence="2">
    <location>
        <begin position="21"/>
        <end position="43"/>
    </location>
</feature>
<dbReference type="EMBL" id="VUNB01000003">
    <property type="protein sequence ID" value="MST68871.1"/>
    <property type="molecule type" value="Genomic_DNA"/>
</dbReference>
<gene>
    <name evidence="3" type="ORF">FYJ66_04600</name>
</gene>
<feature type="transmembrane region" description="Helical" evidence="2">
    <location>
        <begin position="49"/>
        <end position="70"/>
    </location>
</feature>
<dbReference type="RefSeq" id="WP_154572338.1">
    <property type="nucleotide sequence ID" value="NZ_DBEZJY010000042.1"/>
</dbReference>
<dbReference type="Pfam" id="PF06161">
    <property type="entry name" value="DUF975"/>
    <property type="match status" value="1"/>
</dbReference>
<evidence type="ECO:0000256" key="2">
    <source>
        <dbReference type="SAM" id="Phobius"/>
    </source>
</evidence>
<organism evidence="3">
    <name type="scientific">Baileyella intestinalis</name>
    <dbReference type="NCBI Taxonomy" id="2606709"/>
    <lineage>
        <taxon>Bacteria</taxon>
        <taxon>Bacillati</taxon>
        <taxon>Bacillota</taxon>
        <taxon>Clostridia</taxon>
        <taxon>Peptostreptococcales</taxon>
        <taxon>Anaerovoracaceae</taxon>
        <taxon>Baileyella</taxon>
    </lineage>
</organism>
<feature type="region of interest" description="Disordered" evidence="1">
    <location>
        <begin position="239"/>
        <end position="314"/>
    </location>
</feature>
<dbReference type="InterPro" id="IPR010380">
    <property type="entry name" value="DUF975"/>
</dbReference>
<keyword evidence="2" id="KW-0812">Transmembrane</keyword>
<accession>A0A6A8M7E4</accession>
<dbReference type="PROSITE" id="PS51257">
    <property type="entry name" value="PROKAR_LIPOPROTEIN"/>
    <property type="match status" value="1"/>
</dbReference>
<keyword evidence="2" id="KW-1133">Transmembrane helix</keyword>
<dbReference type="AlphaFoldDB" id="A0A6A8M7E4"/>
<sequence length="314" mass="34821">MWTREVVKARGKAVFYTNRGNTILAIFIVSLLGGCGSAIDAVFGYGTGLGIPVFPAILSLVLMIFVTLPVEVGKCRFVLNNDEGTADLSDIFSPYRENLSNVIIVMFQMTLFIFLWSLLLVVPGIVKSYQYKFVPYLLAENPDLSWDEAKELSTKMTDGDKWNLFVLDLSWIGWLLLGACTLGILNIFFVTPYMEQTNSEVYRTLAQKIGGGEDFTEWNRQRQNNFVNNDNVQYGSFVNSNNNQEGESDNINLEKSGDIAGGGEYNTGNTFENDGAVTAPAPEDKPSEEETPEDMTSGNGIREEENSGDEPSEE</sequence>
<reference evidence="3" key="1">
    <citation type="submission" date="2019-09" db="EMBL/GenBank/DDBJ databases">
        <title>In-depth cultivation of the pig gut microbiome towards novel bacterial diversity and tailored functional studies.</title>
        <authorList>
            <person name="Wylensek D."/>
            <person name="Hitch T.C.A."/>
            <person name="Clavel T."/>
        </authorList>
    </citation>
    <scope>NUCLEOTIDE SEQUENCE</scope>
    <source>
        <strain evidence="3">RF-744-FAT-WT-3</strain>
    </source>
</reference>
<dbReference type="PANTHER" id="PTHR40076">
    <property type="entry name" value="MEMBRANE PROTEIN-RELATED"/>
    <property type="match status" value="1"/>
</dbReference>
<feature type="transmembrane region" description="Helical" evidence="2">
    <location>
        <begin position="102"/>
        <end position="126"/>
    </location>
</feature>
<dbReference type="PANTHER" id="PTHR40076:SF1">
    <property type="entry name" value="MEMBRANE PROTEIN"/>
    <property type="match status" value="1"/>
</dbReference>
<feature type="compositionally biased region" description="Polar residues" evidence="1">
    <location>
        <begin position="239"/>
        <end position="253"/>
    </location>
</feature>
<proteinExistence type="predicted"/>
<keyword evidence="2" id="KW-0472">Membrane</keyword>
<name>A0A6A8M7E4_9FIRM</name>